<dbReference type="Gene3D" id="1.10.357.10">
    <property type="entry name" value="Tetracycline Repressor, domain 2"/>
    <property type="match status" value="1"/>
</dbReference>
<dbReference type="InterPro" id="IPR001647">
    <property type="entry name" value="HTH_TetR"/>
</dbReference>
<name>A0A7Y9IBM3_9ACTN</name>
<feature type="region of interest" description="Disordered" evidence="3">
    <location>
        <begin position="234"/>
        <end position="268"/>
    </location>
</feature>
<dbReference type="PROSITE" id="PS50977">
    <property type="entry name" value="HTH_TETR_2"/>
    <property type="match status" value="1"/>
</dbReference>
<dbReference type="SUPFAM" id="SSF46689">
    <property type="entry name" value="Homeodomain-like"/>
    <property type="match status" value="1"/>
</dbReference>
<reference evidence="5 6" key="1">
    <citation type="submission" date="2020-07" db="EMBL/GenBank/DDBJ databases">
        <title>Sequencing the genomes of 1000 actinobacteria strains.</title>
        <authorList>
            <person name="Klenk H.-P."/>
        </authorList>
    </citation>
    <scope>NUCLEOTIDE SEQUENCE [LARGE SCALE GENOMIC DNA]</scope>
    <source>
        <strain evidence="5 6">DSM 22083</strain>
    </source>
</reference>
<dbReference type="InterPro" id="IPR009057">
    <property type="entry name" value="Homeodomain-like_sf"/>
</dbReference>
<dbReference type="GO" id="GO:0003677">
    <property type="term" value="F:DNA binding"/>
    <property type="evidence" value="ECO:0007669"/>
    <property type="project" value="UniProtKB-UniRule"/>
</dbReference>
<dbReference type="EMBL" id="JACCBU010000001">
    <property type="protein sequence ID" value="NYE73658.1"/>
    <property type="molecule type" value="Genomic_DNA"/>
</dbReference>
<organism evidence="5 6">
    <name type="scientific">Microlunatus parietis</name>
    <dbReference type="NCBI Taxonomy" id="682979"/>
    <lineage>
        <taxon>Bacteria</taxon>
        <taxon>Bacillati</taxon>
        <taxon>Actinomycetota</taxon>
        <taxon>Actinomycetes</taxon>
        <taxon>Propionibacteriales</taxon>
        <taxon>Propionibacteriaceae</taxon>
        <taxon>Microlunatus</taxon>
    </lineage>
</organism>
<keyword evidence="1 2" id="KW-0238">DNA-binding</keyword>
<evidence type="ECO:0000313" key="5">
    <source>
        <dbReference type="EMBL" id="NYE73658.1"/>
    </source>
</evidence>
<evidence type="ECO:0000256" key="1">
    <source>
        <dbReference type="ARBA" id="ARBA00023125"/>
    </source>
</evidence>
<feature type="domain" description="HTH tetR-type" evidence="4">
    <location>
        <begin position="7"/>
        <end position="71"/>
    </location>
</feature>
<sequence length="268" mass="29229">MPRRSGAETQALLLETAKELLLERGVANGVAHIRLQEVVRRTGLTTGAAYRLWADQEDFHRDLAATVVRWRQDAPVDSTEEAVGALLEAESSLDEVIRIASARHVETFTAATAGRSRSSRLFLLALAVRATAQACDGLRDASRDRHAESVAEFMAFYQRVIDRFGYRLRRPYTLEQFAEAMAALGEGFGLHALEGLEHPDVIIGDDDEAAAGTWTLFGICVRGLVGEFLIMKDPAGPEPDAADSDPAGSAGDQDQDQEKTVFTRTTAQ</sequence>
<dbReference type="RefSeq" id="WP_179755315.1">
    <property type="nucleotide sequence ID" value="NZ_JACCBU010000001.1"/>
</dbReference>
<evidence type="ECO:0000256" key="2">
    <source>
        <dbReference type="PROSITE-ProRule" id="PRU00335"/>
    </source>
</evidence>
<gene>
    <name evidence="5" type="ORF">BKA15_004987</name>
</gene>
<evidence type="ECO:0000259" key="4">
    <source>
        <dbReference type="PROSITE" id="PS50977"/>
    </source>
</evidence>
<protein>
    <submittedName>
        <fullName evidence="5">AcrR family transcriptional regulator</fullName>
    </submittedName>
</protein>
<comment type="caution">
    <text evidence="5">The sequence shown here is derived from an EMBL/GenBank/DDBJ whole genome shotgun (WGS) entry which is preliminary data.</text>
</comment>
<dbReference type="Proteomes" id="UP000569914">
    <property type="component" value="Unassembled WGS sequence"/>
</dbReference>
<dbReference type="AlphaFoldDB" id="A0A7Y9IBM3"/>
<feature type="DNA-binding region" description="H-T-H motif" evidence="2">
    <location>
        <begin position="34"/>
        <end position="53"/>
    </location>
</feature>
<accession>A0A7Y9IBM3</accession>
<evidence type="ECO:0000256" key="3">
    <source>
        <dbReference type="SAM" id="MobiDB-lite"/>
    </source>
</evidence>
<proteinExistence type="predicted"/>
<evidence type="ECO:0000313" key="6">
    <source>
        <dbReference type="Proteomes" id="UP000569914"/>
    </source>
</evidence>
<keyword evidence="6" id="KW-1185">Reference proteome</keyword>